<accession>A0AAQ4CU82</accession>
<gene>
    <name evidence="2" type="ORF">SACC_23800</name>
</gene>
<dbReference type="Proteomes" id="UP001319921">
    <property type="component" value="Chromosome"/>
</dbReference>
<dbReference type="GeneID" id="68867103"/>
<evidence type="ECO:0000256" key="1">
    <source>
        <dbReference type="SAM" id="Phobius"/>
    </source>
</evidence>
<dbReference type="KEGG" id="scas:SACC_23800"/>
<evidence type="ECO:0000313" key="2">
    <source>
        <dbReference type="EMBL" id="BDB99363.1"/>
    </source>
</evidence>
<keyword evidence="3" id="KW-1185">Reference proteome</keyword>
<dbReference type="EMBL" id="AP025226">
    <property type="protein sequence ID" value="BDB99363.1"/>
    <property type="molecule type" value="Genomic_DNA"/>
</dbReference>
<keyword evidence="1" id="KW-0472">Membrane</keyword>
<dbReference type="AlphaFoldDB" id="A0AAQ4CU82"/>
<keyword evidence="1" id="KW-0812">Transmembrane</keyword>
<sequence>MKSQASVLAMLVIFFMLLLTIGLIIYINASYFQLQREYLQISQIKANQAKESLLIAYSNYSLFIYNSGSVVTKIIAILLINGSNVSIQPENLTVVPNHNVIIHVKPAKAYVVVTSYGNSYYVMVSNTKK</sequence>
<evidence type="ECO:0000313" key="3">
    <source>
        <dbReference type="Proteomes" id="UP001319921"/>
    </source>
</evidence>
<name>A0AAQ4CU82_9CREN</name>
<feature type="transmembrane region" description="Helical" evidence="1">
    <location>
        <begin position="7"/>
        <end position="29"/>
    </location>
</feature>
<protein>
    <submittedName>
        <fullName evidence="2">Uncharacterized protein</fullName>
    </submittedName>
</protein>
<organism evidence="2 3">
    <name type="scientific">Saccharolobus caldissimus</name>
    <dbReference type="NCBI Taxonomy" id="1702097"/>
    <lineage>
        <taxon>Archaea</taxon>
        <taxon>Thermoproteota</taxon>
        <taxon>Thermoprotei</taxon>
        <taxon>Sulfolobales</taxon>
        <taxon>Sulfolobaceae</taxon>
        <taxon>Saccharolobus</taxon>
    </lineage>
</organism>
<reference evidence="2 3" key="1">
    <citation type="journal article" date="2022" name="Microbiol. Resour. Announc.">
        <title>Complete Genome Sequence of the Hyperthermophilic and Acidophilic Archaeon Saccharolobus caldissimus Strain HS-3T.</title>
        <authorList>
            <person name="Sakai H.D."/>
            <person name="Kurosawa N."/>
        </authorList>
    </citation>
    <scope>NUCLEOTIDE SEQUENCE [LARGE SCALE GENOMIC DNA]</scope>
    <source>
        <strain evidence="2 3">JCM32116</strain>
    </source>
</reference>
<keyword evidence="1" id="KW-1133">Transmembrane helix</keyword>
<dbReference type="RefSeq" id="WP_229569680.1">
    <property type="nucleotide sequence ID" value="NZ_AP025226.1"/>
</dbReference>
<proteinExistence type="predicted"/>